<sequence length="173" mass="19134">MATYPPTTPISKSGLRADVKGEVGAYSTKKFMTSVQLSSGVTYVFFWNDDKGSNFISYLFGPTDTATYPPYRIMVDGSPIKNSDSYPLAAAEADNQIHLFYIDDSFIINELILNVPTKTWKKGKIATNQYKTRDSSAISATGSPVLKVNYIRASDSQISEAYYTCESWSTQAL</sequence>
<dbReference type="Proteomes" id="UP001174934">
    <property type="component" value="Unassembled WGS sequence"/>
</dbReference>
<reference evidence="1" key="1">
    <citation type="submission" date="2023-06" db="EMBL/GenBank/DDBJ databases">
        <title>Genome-scale phylogeny and comparative genomics of the fungal order Sordariales.</title>
        <authorList>
            <consortium name="Lawrence Berkeley National Laboratory"/>
            <person name="Hensen N."/>
            <person name="Bonometti L."/>
            <person name="Westerberg I."/>
            <person name="Brannstrom I.O."/>
            <person name="Guillou S."/>
            <person name="Cros-Aarteil S."/>
            <person name="Calhoun S."/>
            <person name="Haridas S."/>
            <person name="Kuo A."/>
            <person name="Mondo S."/>
            <person name="Pangilinan J."/>
            <person name="Riley R."/>
            <person name="LaButti K."/>
            <person name="Andreopoulos B."/>
            <person name="Lipzen A."/>
            <person name="Chen C."/>
            <person name="Yanf M."/>
            <person name="Daum C."/>
            <person name="Ng V."/>
            <person name="Clum A."/>
            <person name="Steindorff A."/>
            <person name="Ohm R."/>
            <person name="Martin F."/>
            <person name="Silar P."/>
            <person name="Natvig D."/>
            <person name="Lalanne C."/>
            <person name="Gautier V."/>
            <person name="Ament-velasquez S.L."/>
            <person name="Kruys A."/>
            <person name="Hutchinson M.I."/>
            <person name="Powell A.J."/>
            <person name="Barry K."/>
            <person name="Miller A.N."/>
            <person name="Grigoriev I.V."/>
            <person name="Debuchy R."/>
            <person name="Gladieux P."/>
            <person name="Thoren M.H."/>
            <person name="Johannesson H."/>
        </authorList>
    </citation>
    <scope>NUCLEOTIDE SEQUENCE</scope>
    <source>
        <strain evidence="1">SMH3391-2</strain>
    </source>
</reference>
<evidence type="ECO:0000313" key="2">
    <source>
        <dbReference type="Proteomes" id="UP001174934"/>
    </source>
</evidence>
<evidence type="ECO:0008006" key="3">
    <source>
        <dbReference type="Google" id="ProtNLM"/>
    </source>
</evidence>
<comment type="caution">
    <text evidence="1">The sequence shown here is derived from an EMBL/GenBank/DDBJ whole genome shotgun (WGS) entry which is preliminary data.</text>
</comment>
<protein>
    <recommendedName>
        <fullName evidence="3">Fucose-specific lectin</fullName>
    </recommendedName>
</protein>
<dbReference type="Gene3D" id="2.120.10.70">
    <property type="entry name" value="Fucose-specific lectin"/>
    <property type="match status" value="1"/>
</dbReference>
<dbReference type="AlphaFoldDB" id="A0AA40C7F4"/>
<name>A0AA40C7F4_9PEZI</name>
<organism evidence="1 2">
    <name type="scientific">Bombardia bombarda</name>
    <dbReference type="NCBI Taxonomy" id="252184"/>
    <lineage>
        <taxon>Eukaryota</taxon>
        <taxon>Fungi</taxon>
        <taxon>Dikarya</taxon>
        <taxon>Ascomycota</taxon>
        <taxon>Pezizomycotina</taxon>
        <taxon>Sordariomycetes</taxon>
        <taxon>Sordariomycetidae</taxon>
        <taxon>Sordariales</taxon>
        <taxon>Lasiosphaeriaceae</taxon>
        <taxon>Bombardia</taxon>
    </lineage>
</organism>
<keyword evidence="2" id="KW-1185">Reference proteome</keyword>
<accession>A0AA40C7F4</accession>
<evidence type="ECO:0000313" key="1">
    <source>
        <dbReference type="EMBL" id="KAK0628341.1"/>
    </source>
</evidence>
<dbReference type="EMBL" id="JAULSR010000002">
    <property type="protein sequence ID" value="KAK0628341.1"/>
    <property type="molecule type" value="Genomic_DNA"/>
</dbReference>
<dbReference type="SUPFAM" id="SSF89372">
    <property type="entry name" value="Fucose-specific lectin"/>
    <property type="match status" value="1"/>
</dbReference>
<gene>
    <name evidence="1" type="ORF">B0T17DRAFT_652222</name>
</gene>
<proteinExistence type="predicted"/>